<dbReference type="RefSeq" id="WP_083580120.1">
    <property type="nucleotide sequence ID" value="NZ_LN889812.1"/>
</dbReference>
<evidence type="ECO:0000259" key="8">
    <source>
        <dbReference type="PROSITE" id="PS50046"/>
    </source>
</evidence>
<accession>A0A1J1LP58</accession>
<dbReference type="Pfam" id="PF00512">
    <property type="entry name" value="HisKA"/>
    <property type="match status" value="1"/>
</dbReference>
<reference evidence="12" key="1">
    <citation type="submission" date="2015-10" db="EMBL/GenBank/DDBJ databases">
        <authorList>
            <person name="Regsiter A."/>
            <person name="william w."/>
        </authorList>
    </citation>
    <scope>NUCLEOTIDE SEQUENCE [LARGE SCALE GENOMIC DNA]</scope>
</reference>
<dbReference type="InterPro" id="IPR036097">
    <property type="entry name" value="HisK_dim/P_sf"/>
</dbReference>
<dbReference type="Pfam" id="PF02518">
    <property type="entry name" value="HATPase_c"/>
    <property type="match status" value="1"/>
</dbReference>
<evidence type="ECO:0000256" key="6">
    <source>
        <dbReference type="ARBA" id="ARBA00023012"/>
    </source>
</evidence>
<comment type="catalytic activity">
    <reaction evidence="1">
        <text>ATP + protein L-histidine = ADP + protein N-phospho-L-histidine.</text>
        <dbReference type="EC" id="2.7.13.3"/>
    </reaction>
</comment>
<name>A0A1J1LP58_9CYAN</name>
<keyword evidence="12" id="KW-1185">Reference proteome</keyword>
<feature type="coiled-coil region" evidence="7">
    <location>
        <begin position="705"/>
        <end position="732"/>
    </location>
</feature>
<dbReference type="Pfam" id="PF08448">
    <property type="entry name" value="PAS_4"/>
    <property type="match status" value="1"/>
</dbReference>
<dbReference type="Gene3D" id="3.30.565.10">
    <property type="entry name" value="Histidine kinase-like ATPase, C-terminal domain"/>
    <property type="match status" value="1"/>
</dbReference>
<evidence type="ECO:0000256" key="7">
    <source>
        <dbReference type="SAM" id="Coils"/>
    </source>
</evidence>
<dbReference type="InterPro" id="IPR013656">
    <property type="entry name" value="PAS_4"/>
</dbReference>
<evidence type="ECO:0000313" key="12">
    <source>
        <dbReference type="Proteomes" id="UP000184315"/>
    </source>
</evidence>
<dbReference type="GO" id="GO:0000155">
    <property type="term" value="F:phosphorelay sensor kinase activity"/>
    <property type="evidence" value="ECO:0007669"/>
    <property type="project" value="InterPro"/>
</dbReference>
<dbReference type="SUPFAM" id="SSF55874">
    <property type="entry name" value="ATPase domain of HSP90 chaperone/DNA topoisomerase II/histidine kinase"/>
    <property type="match status" value="1"/>
</dbReference>
<dbReference type="OrthoDB" id="474548at2"/>
<dbReference type="InterPro" id="IPR036890">
    <property type="entry name" value="HATPase_C_sf"/>
</dbReference>
<dbReference type="InterPro" id="IPR004358">
    <property type="entry name" value="Sig_transdc_His_kin-like_C"/>
</dbReference>
<dbReference type="AlphaFoldDB" id="A0A1J1LP58"/>
<dbReference type="SUPFAM" id="SSF55781">
    <property type="entry name" value="GAF domain-like"/>
    <property type="match status" value="3"/>
</dbReference>
<dbReference type="SMART" id="SM00387">
    <property type="entry name" value="HATPase_c"/>
    <property type="match status" value="1"/>
</dbReference>
<dbReference type="InterPro" id="IPR016132">
    <property type="entry name" value="Phyto_chromo_attachment"/>
</dbReference>
<dbReference type="Gene3D" id="3.30.450.20">
    <property type="entry name" value="PAS domain"/>
    <property type="match status" value="1"/>
</dbReference>
<feature type="domain" description="Phytochrome chromophore attachment site" evidence="8">
    <location>
        <begin position="368"/>
        <end position="507"/>
    </location>
</feature>
<keyword evidence="6" id="KW-0902">Two-component regulatory system</keyword>
<dbReference type="CDD" id="cd00082">
    <property type="entry name" value="HisKA"/>
    <property type="match status" value="1"/>
</dbReference>
<keyword evidence="7" id="KW-0175">Coiled coil</keyword>
<dbReference type="InterPro" id="IPR035965">
    <property type="entry name" value="PAS-like_dom_sf"/>
</dbReference>
<dbReference type="InterPro" id="IPR003594">
    <property type="entry name" value="HATPase_dom"/>
</dbReference>
<keyword evidence="4" id="KW-0597">Phosphoprotein</keyword>
<keyword evidence="5 11" id="KW-0418">Kinase</keyword>
<dbReference type="EC" id="2.7.13.3" evidence="3"/>
<keyword evidence="5 11" id="KW-0808">Transferase</keyword>
<dbReference type="InterPro" id="IPR029016">
    <property type="entry name" value="GAF-like_dom_sf"/>
</dbReference>
<dbReference type="Proteomes" id="UP000184315">
    <property type="component" value="Unassembled WGS sequence"/>
</dbReference>
<dbReference type="PANTHER" id="PTHR43065">
    <property type="entry name" value="SENSOR HISTIDINE KINASE"/>
    <property type="match status" value="1"/>
</dbReference>
<comment type="similarity">
    <text evidence="2">In the N-terminal section; belongs to the phytochrome family.</text>
</comment>
<dbReference type="PROSITE" id="PS50046">
    <property type="entry name" value="PHYTOCHROME_2"/>
    <property type="match status" value="3"/>
</dbReference>
<evidence type="ECO:0000256" key="2">
    <source>
        <dbReference type="ARBA" id="ARBA00006402"/>
    </source>
</evidence>
<evidence type="ECO:0000256" key="4">
    <source>
        <dbReference type="ARBA" id="ARBA00022553"/>
    </source>
</evidence>
<dbReference type="InterPro" id="IPR000700">
    <property type="entry name" value="PAS-assoc_C"/>
</dbReference>
<evidence type="ECO:0000313" key="11">
    <source>
        <dbReference type="EMBL" id="CUR34283.1"/>
    </source>
</evidence>
<evidence type="ECO:0000256" key="5">
    <source>
        <dbReference type="ARBA" id="ARBA00022777"/>
    </source>
</evidence>
<dbReference type="Pfam" id="PF01590">
    <property type="entry name" value="GAF"/>
    <property type="match status" value="3"/>
</dbReference>
<protein>
    <recommendedName>
        <fullName evidence="3">histidine kinase</fullName>
        <ecNumber evidence="3">2.7.13.3</ecNumber>
    </recommendedName>
</protein>
<evidence type="ECO:0000259" key="9">
    <source>
        <dbReference type="PROSITE" id="PS50109"/>
    </source>
</evidence>
<dbReference type="SUPFAM" id="SSF55785">
    <property type="entry name" value="PYP-like sensor domain (PAS domain)"/>
    <property type="match status" value="1"/>
</dbReference>
<dbReference type="CDD" id="cd00130">
    <property type="entry name" value="PAS"/>
    <property type="match status" value="1"/>
</dbReference>
<sequence length="1003" mass="115671">MIVNQHQWEQLRECCRNDVAFAQLQEILNLKLLPSELEIAGLTGWVDLEDLANNSEDIFIEYDLNLRYVQINLAGAIALGIHPSDIVGKRNQDFFNQQARELDQSVQYVLKTGENLRVNHEISLPTGGKVYNSLYTPIKDPDGTVTGVIGVCRDISHLRQLQELSNPPLIQAQLKYQRYQSLSTIIERINQCLELETLLQTATRELQNDLNVDRVAILQWYPQAEEIKGKYIAETVLTAFPSLLNFEITTEELLGFNLNHPSQQAIIIPDIYYGGFNQLLLQWSIDYQIRANLGVPLYTTQQLWGFLWVQDCHQRRDWQPNEIEFIQEIAKHLETAIQQRELWQATSRQLDQRKTLTRVISRIRNTLNLDQIFQATVTEVRQLLNADRVGIFYFNPNSGYGEGEFISEAVVAEFDSALEKKVNDHCFSERFYHLYQQGKINAISDINQANLQDCHFQILAEFKIRANLVVPLLKAEKLWGLLCIHQCNSPRHWQSEEIEFVSQIAQNLEVALQQIDYIEQVQEQAKKLVQLTEREKAAEQQKLLYQVVEKIRNSLDIATIFNTTAAEVRTFLNVDRVVVYRFNSDWSGYFVAESVIEGWNSLFDTVPMIQDTYLQETLGGRYRDNKTYAVDDIYTAGHQECHVRLLEQLQARSYIIVPILQGQFLWGLLAVYQNSYPRHWQDEEIKLLAQIGTQFGIALLQAELYAQTQKRAEELAQDLRQTQTQLVQSEKMSSLGQLVAGVAHEINNPVNFIYGNLSYVTDYTRDLLDLVQLYQEKSLNAEPEIEEKIEEIEFDFIREDLPKILSSMKVGADRIRQLVLSLRNFSRLDESEVKPVDIHEGIDSTLLILQHRLKSKPERPPIEIIKKYGKLPKVECYAAQLNQVFMNIISNAIDELESLSKECSETQYLMIQIQTEWLSSTKEHPLERVRIAIQDNGHGIPEHIRKHIFDPFFTTKPVGKGTGLGLSISYQIVVEKHKGMIECQALPEQGTEFIVEIPVHQGR</sequence>
<evidence type="ECO:0000256" key="3">
    <source>
        <dbReference type="ARBA" id="ARBA00012438"/>
    </source>
</evidence>
<dbReference type="SUPFAM" id="SSF47384">
    <property type="entry name" value="Homodimeric domain of signal transducing histidine kinase"/>
    <property type="match status" value="1"/>
</dbReference>
<gene>
    <name evidence="11" type="ORF">PL9214640290</name>
</gene>
<dbReference type="Gene3D" id="1.10.287.130">
    <property type="match status" value="1"/>
</dbReference>
<dbReference type="PRINTS" id="PR00344">
    <property type="entry name" value="BCTRLSENSOR"/>
</dbReference>
<dbReference type="InterPro" id="IPR005467">
    <property type="entry name" value="His_kinase_dom"/>
</dbReference>
<dbReference type="NCBIfam" id="TIGR00229">
    <property type="entry name" value="sensory_box"/>
    <property type="match status" value="1"/>
</dbReference>
<feature type="domain" description="PAC" evidence="10">
    <location>
        <begin position="116"/>
        <end position="167"/>
    </location>
</feature>
<organism evidence="11 12">
    <name type="scientific">Planktothrix tepida PCC 9214</name>
    <dbReference type="NCBI Taxonomy" id="671072"/>
    <lineage>
        <taxon>Bacteria</taxon>
        <taxon>Bacillati</taxon>
        <taxon>Cyanobacteriota</taxon>
        <taxon>Cyanophyceae</taxon>
        <taxon>Oscillatoriophycideae</taxon>
        <taxon>Oscillatoriales</taxon>
        <taxon>Microcoleaceae</taxon>
        <taxon>Planktothrix</taxon>
    </lineage>
</organism>
<dbReference type="EMBL" id="CZDF01000171">
    <property type="protein sequence ID" value="CUR34283.1"/>
    <property type="molecule type" value="Genomic_DNA"/>
</dbReference>
<feature type="domain" description="Histidine kinase" evidence="9">
    <location>
        <begin position="741"/>
        <end position="1001"/>
    </location>
</feature>
<dbReference type="PROSITE" id="PS50113">
    <property type="entry name" value="PAC"/>
    <property type="match status" value="1"/>
</dbReference>
<dbReference type="InterPro" id="IPR003661">
    <property type="entry name" value="HisK_dim/P_dom"/>
</dbReference>
<feature type="domain" description="Phytochrome chromophore attachment site" evidence="8">
    <location>
        <begin position="556"/>
        <end position="694"/>
    </location>
</feature>
<dbReference type="Gene3D" id="3.30.450.40">
    <property type="match status" value="3"/>
</dbReference>
<dbReference type="SMART" id="SM00065">
    <property type="entry name" value="GAF"/>
    <property type="match status" value="3"/>
</dbReference>
<dbReference type="PROSITE" id="PS50109">
    <property type="entry name" value="HIS_KIN"/>
    <property type="match status" value="1"/>
</dbReference>
<dbReference type="InterPro" id="IPR000014">
    <property type="entry name" value="PAS"/>
</dbReference>
<dbReference type="InterPro" id="IPR003018">
    <property type="entry name" value="GAF"/>
</dbReference>
<evidence type="ECO:0000259" key="10">
    <source>
        <dbReference type="PROSITE" id="PS50113"/>
    </source>
</evidence>
<feature type="domain" description="Phytochrome chromophore attachment site" evidence="8">
    <location>
        <begin position="281"/>
        <end position="332"/>
    </location>
</feature>
<proteinExistence type="inferred from homology"/>
<evidence type="ECO:0000256" key="1">
    <source>
        <dbReference type="ARBA" id="ARBA00000085"/>
    </source>
</evidence>
<dbReference type="PANTHER" id="PTHR43065:SF50">
    <property type="entry name" value="HISTIDINE KINASE"/>
    <property type="match status" value="1"/>
</dbReference>
<dbReference type="STRING" id="671072.PL9214640290"/>